<dbReference type="Proteomes" id="UP000014360">
    <property type="component" value="Plasmid pLRI01"/>
</dbReference>
<evidence type="ECO:0000313" key="1">
    <source>
        <dbReference type="EMBL" id="AGO00129.1"/>
    </source>
</evidence>
<keyword evidence="1" id="KW-0614">Plasmid</keyword>
<gene>
    <name evidence="1" type="ORF">LRI_1919</name>
</gene>
<dbReference type="HOGENOM" id="CLU_3345151_0_0_9"/>
<organism evidence="1 2">
    <name type="scientific">Limosilactobacillus reuteri I5007</name>
    <dbReference type="NCBI Taxonomy" id="1340495"/>
    <lineage>
        <taxon>Bacteria</taxon>
        <taxon>Bacillati</taxon>
        <taxon>Bacillota</taxon>
        <taxon>Bacilli</taxon>
        <taxon>Lactobacillales</taxon>
        <taxon>Lactobacillaceae</taxon>
        <taxon>Limosilactobacillus</taxon>
    </lineage>
</organism>
<name>R9WK81_LIMRT</name>
<sequence length="37" mass="4479">MFKKLQVKDVIITFVQQKKAPELYSDAFYSHIIVFRF</sequence>
<dbReference type="KEGG" id="lrt:LRI_1919"/>
<evidence type="ECO:0000313" key="2">
    <source>
        <dbReference type="Proteomes" id="UP000014360"/>
    </source>
</evidence>
<dbReference type="EMBL" id="CP006012">
    <property type="protein sequence ID" value="AGO00129.1"/>
    <property type="molecule type" value="Genomic_DNA"/>
</dbReference>
<protein>
    <submittedName>
        <fullName evidence="1">Uncharacterized protein</fullName>
    </submittedName>
</protein>
<dbReference type="AlphaFoldDB" id="R9WK81"/>
<reference evidence="1 2" key="1">
    <citation type="submission" date="2013-06" db="EMBL/GenBank/DDBJ databases">
        <title>The Complete Genome Sequence of Lactobacillus reuteri I5007, a Probiotic Strain Isolated from Healthy Pig.</title>
        <authorList>
            <person name="Hou C."/>
            <person name="Qiao S."/>
            <person name="Zeng X."/>
            <person name="Ma X."/>
            <person name="Yang F."/>
        </authorList>
    </citation>
    <scope>NUCLEOTIDE SEQUENCE [LARGE SCALE GENOMIC DNA]</scope>
    <source>
        <strain evidence="1 2">I5007</strain>
        <plasmid evidence="1 2">pLRI01</plasmid>
    </source>
</reference>
<proteinExistence type="predicted"/>
<accession>R9WK81</accession>
<geneLocation type="plasmid" evidence="1 2">
    <name>pLRI01</name>
</geneLocation>